<dbReference type="EMBL" id="JAIVGD010000005">
    <property type="protein sequence ID" value="KAH0773856.1"/>
    <property type="molecule type" value="Genomic_DNA"/>
</dbReference>
<reference evidence="1 2" key="1">
    <citation type="journal article" date="2021" name="bioRxiv">
        <title>Chromosome-scale and haplotype-resolved genome assembly of a tetraploid potato cultivar.</title>
        <authorList>
            <person name="Sun H."/>
            <person name="Jiao W.-B."/>
            <person name="Krause K."/>
            <person name="Campoy J.A."/>
            <person name="Goel M."/>
            <person name="Folz-Donahue K."/>
            <person name="Kukat C."/>
            <person name="Huettel B."/>
            <person name="Schneeberger K."/>
        </authorList>
    </citation>
    <scope>NUCLEOTIDE SEQUENCE [LARGE SCALE GENOMIC DNA]</scope>
    <source>
        <strain evidence="1">SolTubOtavaFocal</strain>
        <tissue evidence="1">Leaves</tissue>
    </source>
</reference>
<protein>
    <submittedName>
        <fullName evidence="1">Uncharacterized protein</fullName>
    </submittedName>
</protein>
<accession>A0ABQ7VZF0</accession>
<evidence type="ECO:0000313" key="2">
    <source>
        <dbReference type="Proteomes" id="UP000826656"/>
    </source>
</evidence>
<gene>
    <name evidence="1" type="ORF">KY290_010993</name>
</gene>
<sequence>MSLKKSLKMSLKKNVKTGLKMSMKTILKISWTMSVKMSLKMTHHDWDDVKVDKHREGNTVKAVKATQLTYCRERK</sequence>
<proteinExistence type="predicted"/>
<comment type="caution">
    <text evidence="1">The sequence shown here is derived from an EMBL/GenBank/DDBJ whole genome shotgun (WGS) entry which is preliminary data.</text>
</comment>
<dbReference type="Proteomes" id="UP000826656">
    <property type="component" value="Unassembled WGS sequence"/>
</dbReference>
<name>A0ABQ7VZF0_SOLTU</name>
<organism evidence="1 2">
    <name type="scientific">Solanum tuberosum</name>
    <name type="common">Potato</name>
    <dbReference type="NCBI Taxonomy" id="4113"/>
    <lineage>
        <taxon>Eukaryota</taxon>
        <taxon>Viridiplantae</taxon>
        <taxon>Streptophyta</taxon>
        <taxon>Embryophyta</taxon>
        <taxon>Tracheophyta</taxon>
        <taxon>Spermatophyta</taxon>
        <taxon>Magnoliopsida</taxon>
        <taxon>eudicotyledons</taxon>
        <taxon>Gunneridae</taxon>
        <taxon>Pentapetalae</taxon>
        <taxon>asterids</taxon>
        <taxon>lamiids</taxon>
        <taxon>Solanales</taxon>
        <taxon>Solanaceae</taxon>
        <taxon>Solanoideae</taxon>
        <taxon>Solaneae</taxon>
        <taxon>Solanum</taxon>
    </lineage>
</organism>
<evidence type="ECO:0000313" key="1">
    <source>
        <dbReference type="EMBL" id="KAH0773856.1"/>
    </source>
</evidence>
<keyword evidence="2" id="KW-1185">Reference proteome</keyword>